<dbReference type="InterPro" id="IPR002052">
    <property type="entry name" value="DNA_methylase_N6_adenine_CS"/>
</dbReference>
<dbReference type="PRINTS" id="PR00507">
    <property type="entry name" value="N12N6MTFRASE"/>
</dbReference>
<dbReference type="InterPro" id="IPR038333">
    <property type="entry name" value="T1MK-like_N_sf"/>
</dbReference>
<comment type="caution">
    <text evidence="8">The sequence shown here is derived from an EMBL/GenBank/DDBJ whole genome shotgun (WGS) entry which is preliminary data.</text>
</comment>
<dbReference type="PROSITE" id="PS00092">
    <property type="entry name" value="N6_MTASE"/>
    <property type="match status" value="1"/>
</dbReference>
<evidence type="ECO:0000256" key="2">
    <source>
        <dbReference type="ARBA" id="ARBA00011900"/>
    </source>
</evidence>
<dbReference type="AlphaFoldDB" id="A0A2J4JNV1"/>
<dbReference type="GO" id="GO:0009307">
    <property type="term" value="P:DNA restriction-modification system"/>
    <property type="evidence" value="ECO:0007669"/>
    <property type="project" value="UniProtKB-KW"/>
</dbReference>
<keyword evidence="6" id="KW-0680">Restriction system</keyword>
<sequence>MGNLSNFVKRVRDIMRNDAGINGDAQRIEQIAWMLFLKVYDSKEDEWNTTFDSKESYQSIIPESCRWRNWAHAKNGKGMTGDTLLEFVNNTLFPTLKKLPVDASTPIKKAIVQTTFADANNYMKDGVLLRQIINEIDDIKFDEYEESRVFAGIYETILRELQSAGSAGEFYTPRAVTDFMAQMIDPQIGEKMADFACGTGGFLTSWLKVLRQKIQTTTDENLCNNSIYGVEKKQFPYILCITNMLLHDVDVPQVFHDNTLLRDVLDYTEDDQVDVILMNPPYGGSEKPEIKNHFPADLASSETADLFMSVIMYRLKENGRAAVILPDGFLFGTDNAKVAIKTKLFSEFNVHTIIRMPGSVFSPYTSITTNILFFDHTGPTEETWFYRLDMPKGYKHFSKTKPMKLEHFAPAVEWWRDRKEIQLDGFGKAKKYTVQEIKDRNYNIDLCGYPHEEEEILPPKELIQQYQEKRASLNADIDRILAQITEILGIDLDAQD</sequence>
<dbReference type="GO" id="GO:0003677">
    <property type="term" value="F:DNA binding"/>
    <property type="evidence" value="ECO:0007669"/>
    <property type="project" value="InterPro"/>
</dbReference>
<dbReference type="GO" id="GO:0032259">
    <property type="term" value="P:methylation"/>
    <property type="evidence" value="ECO:0007669"/>
    <property type="project" value="UniProtKB-KW"/>
</dbReference>
<dbReference type="RefSeq" id="WP_097774997.1">
    <property type="nucleotide sequence ID" value="NZ_NMTS02000043.1"/>
</dbReference>
<evidence type="ECO:0000256" key="5">
    <source>
        <dbReference type="ARBA" id="ARBA00022691"/>
    </source>
</evidence>
<dbReference type="PANTHER" id="PTHR42933">
    <property type="entry name" value="SLR6095 PROTEIN"/>
    <property type="match status" value="1"/>
</dbReference>
<keyword evidence="4 8" id="KW-0808">Transferase</keyword>
<dbReference type="EC" id="2.1.1.72" evidence="2"/>
<evidence type="ECO:0000313" key="9">
    <source>
        <dbReference type="Proteomes" id="UP000221015"/>
    </source>
</evidence>
<dbReference type="Pfam" id="PF12161">
    <property type="entry name" value="HsdM_N"/>
    <property type="match status" value="1"/>
</dbReference>
<comment type="similarity">
    <text evidence="1">Belongs to the N(4)/N(6)-methyltransferase family.</text>
</comment>
<reference evidence="8 9" key="1">
    <citation type="journal article" date="2017" name="Front. Microbiol.">
        <title>New Insights into the Diversity of the Genus Faecalibacterium.</title>
        <authorList>
            <person name="Benevides L."/>
            <person name="Burman S."/>
            <person name="Martin R."/>
            <person name="Robert V."/>
            <person name="Thomas M."/>
            <person name="Miquel S."/>
            <person name="Chain F."/>
            <person name="Sokol H."/>
            <person name="Bermudez-Humaran L.G."/>
            <person name="Morrison M."/>
            <person name="Langella P."/>
            <person name="Azevedo V.A."/>
            <person name="Chatel J.M."/>
            <person name="Soares S."/>
        </authorList>
    </citation>
    <scope>NUCLEOTIDE SEQUENCE [LARGE SCALE GENOMIC DNA]</scope>
    <source>
        <strain evidence="8 9">CNCM I 4542</strain>
    </source>
</reference>
<gene>
    <name evidence="8" type="ORF">CGS50_007575</name>
</gene>
<keyword evidence="5" id="KW-0949">S-adenosyl-L-methionine</keyword>
<dbReference type="SUPFAM" id="SSF53335">
    <property type="entry name" value="S-adenosyl-L-methionine-dependent methyltransferases"/>
    <property type="match status" value="1"/>
</dbReference>
<keyword evidence="3 8" id="KW-0489">Methyltransferase</keyword>
<protein>
    <recommendedName>
        <fullName evidence="2">site-specific DNA-methyltransferase (adenine-specific)</fullName>
        <ecNumber evidence="2">2.1.1.72</ecNumber>
    </recommendedName>
</protein>
<accession>A0A2J4JNV1</accession>
<comment type="catalytic activity">
    <reaction evidence="7">
        <text>a 2'-deoxyadenosine in DNA + S-adenosyl-L-methionine = an N(6)-methyl-2'-deoxyadenosine in DNA + S-adenosyl-L-homocysteine + H(+)</text>
        <dbReference type="Rhea" id="RHEA:15197"/>
        <dbReference type="Rhea" id="RHEA-COMP:12418"/>
        <dbReference type="Rhea" id="RHEA-COMP:12419"/>
        <dbReference type="ChEBI" id="CHEBI:15378"/>
        <dbReference type="ChEBI" id="CHEBI:57856"/>
        <dbReference type="ChEBI" id="CHEBI:59789"/>
        <dbReference type="ChEBI" id="CHEBI:90615"/>
        <dbReference type="ChEBI" id="CHEBI:90616"/>
        <dbReference type="EC" id="2.1.1.72"/>
    </reaction>
</comment>
<dbReference type="Gene3D" id="3.40.50.150">
    <property type="entry name" value="Vaccinia Virus protein VP39"/>
    <property type="match status" value="1"/>
</dbReference>
<evidence type="ECO:0000256" key="4">
    <source>
        <dbReference type="ARBA" id="ARBA00022679"/>
    </source>
</evidence>
<proteinExistence type="inferred from homology"/>
<dbReference type="GO" id="GO:0009007">
    <property type="term" value="F:site-specific DNA-methyltransferase (adenine-specific) activity"/>
    <property type="evidence" value="ECO:0007669"/>
    <property type="project" value="UniProtKB-EC"/>
</dbReference>
<dbReference type="InterPro" id="IPR051537">
    <property type="entry name" value="DNA_Adenine_Mtase"/>
</dbReference>
<evidence type="ECO:0000256" key="7">
    <source>
        <dbReference type="ARBA" id="ARBA00047942"/>
    </source>
</evidence>
<dbReference type="Proteomes" id="UP000221015">
    <property type="component" value="Unassembled WGS sequence"/>
</dbReference>
<dbReference type="Gene3D" id="1.20.1260.30">
    <property type="match status" value="1"/>
</dbReference>
<dbReference type="InterPro" id="IPR003356">
    <property type="entry name" value="DNA_methylase_A-5"/>
</dbReference>
<dbReference type="PANTHER" id="PTHR42933:SF4">
    <property type="entry name" value="TYPE I RESTRICTION ENZYME ECOKI METHYLASE SUBUNIT"/>
    <property type="match status" value="1"/>
</dbReference>
<dbReference type="Pfam" id="PF02384">
    <property type="entry name" value="N6_Mtase"/>
    <property type="match status" value="1"/>
</dbReference>
<evidence type="ECO:0000256" key="1">
    <source>
        <dbReference type="ARBA" id="ARBA00006594"/>
    </source>
</evidence>
<dbReference type="EMBL" id="NMTS02000043">
    <property type="protein sequence ID" value="PLK29536.1"/>
    <property type="molecule type" value="Genomic_DNA"/>
</dbReference>
<dbReference type="InterPro" id="IPR022749">
    <property type="entry name" value="D12N6_MeTrfase_N"/>
</dbReference>
<dbReference type="InterPro" id="IPR029063">
    <property type="entry name" value="SAM-dependent_MTases_sf"/>
</dbReference>
<name>A0A2J4JNV1_9FIRM</name>
<evidence type="ECO:0000313" key="8">
    <source>
        <dbReference type="EMBL" id="PLK29536.1"/>
    </source>
</evidence>
<evidence type="ECO:0000256" key="6">
    <source>
        <dbReference type="ARBA" id="ARBA00022747"/>
    </source>
</evidence>
<dbReference type="GO" id="GO:0008170">
    <property type="term" value="F:N-methyltransferase activity"/>
    <property type="evidence" value="ECO:0007669"/>
    <property type="project" value="InterPro"/>
</dbReference>
<evidence type="ECO:0000256" key="3">
    <source>
        <dbReference type="ARBA" id="ARBA00022603"/>
    </source>
</evidence>
<organism evidence="8 9">
    <name type="scientific">Faecalibacterium prausnitzii</name>
    <dbReference type="NCBI Taxonomy" id="853"/>
    <lineage>
        <taxon>Bacteria</taxon>
        <taxon>Bacillati</taxon>
        <taxon>Bacillota</taxon>
        <taxon>Clostridia</taxon>
        <taxon>Eubacteriales</taxon>
        <taxon>Oscillospiraceae</taxon>
        <taxon>Faecalibacterium</taxon>
    </lineage>
</organism>